<organism evidence="1 2">
    <name type="scientific">Fusarium zealandicum</name>
    <dbReference type="NCBI Taxonomy" id="1053134"/>
    <lineage>
        <taxon>Eukaryota</taxon>
        <taxon>Fungi</taxon>
        <taxon>Dikarya</taxon>
        <taxon>Ascomycota</taxon>
        <taxon>Pezizomycotina</taxon>
        <taxon>Sordariomycetes</taxon>
        <taxon>Hypocreomycetidae</taxon>
        <taxon>Hypocreales</taxon>
        <taxon>Nectriaceae</taxon>
        <taxon>Fusarium</taxon>
        <taxon>Fusarium staphyleae species complex</taxon>
    </lineage>
</organism>
<evidence type="ECO:0000313" key="2">
    <source>
        <dbReference type="Proteomes" id="UP000635477"/>
    </source>
</evidence>
<reference evidence="1" key="1">
    <citation type="journal article" date="2020" name="BMC Genomics">
        <title>Correction to: Identification and distribution of gene clusters required for synthesis of sphingolipid metabolism inhibitors in diverse species of the filamentous fungus Fusarium.</title>
        <authorList>
            <person name="Kim H.S."/>
            <person name="Lohmar J.M."/>
            <person name="Busman M."/>
            <person name="Brown D.W."/>
            <person name="Naumann T.A."/>
            <person name="Divon H.H."/>
            <person name="Lysoe E."/>
            <person name="Uhlig S."/>
            <person name="Proctor R.H."/>
        </authorList>
    </citation>
    <scope>NUCLEOTIDE SEQUENCE</scope>
    <source>
        <strain evidence="1">NRRL 22465</strain>
    </source>
</reference>
<protein>
    <recommendedName>
        <fullName evidence="3">Fungal N-terminal domain-containing protein</fullName>
    </recommendedName>
</protein>
<dbReference type="Proteomes" id="UP000635477">
    <property type="component" value="Unassembled WGS sequence"/>
</dbReference>
<dbReference type="EMBL" id="JABEYC010000108">
    <property type="protein sequence ID" value="KAF4982590.1"/>
    <property type="molecule type" value="Genomic_DNA"/>
</dbReference>
<sequence>MSDPLSVAGTAVGITSLGIQICQGLVSYLRSVKGRKQDIADGLNEVKTLISLFHALQNLVPKIDQKCVDSTAIRRCLSNSEEKLAEFQKQLNGLRGPNPSASNTWSKMREAGRSIIYPFYEEKLISLRQSLGDLLHNLNLAVGIANLDTDIAQTHKIDTIGSAIQGLETETKVQDGRMQMLNTQMQENLKQIHLAEQSVTDCLKEIQERLVRVEWDIQDLGQNVSGRLTMIESNTQSVVSNSSITVEMLTTLTDKMDAQSTLVEKLVWPCPSSIVPDYVPLNASIKGLGISRSESHGTHRLSSRNNLQYYDNDEEQLLSGPSVNLSAMPFNPRRAASTVPKARRPRCSCTRPTQSYKFSFSFWHVNFQFEQHVPGKHNRGCKFYGIDDSVERSIKAQLPLKVAWFSNRITLACIEHMMGTSSPGISVRYKNVVPWSHCPIMKAWQELFPFTSRNGGQLGPSKQLAPNLQRFERTVLSLYRDGKSSPHDLDEYGDNHIWLINSYIGYSRLLRDRSDVATIISLFQTLMQIVPVDDRTLLELFAYFAQTFDVEWSPGIRFLIEFDGISSLTSLPNLTNGRAILSKSLDDLEECIQRSPGAPTETIAGHTTIQLCATWPAGLRRLLMTNARRFADDWDEAETTSPLEISIMNNCNGSVDMLLEAGCRIPRRLYHDWSSSPQEWITIIASKLAQRRRRLLELAQRELGILQDLDPSDNADNRAAYICNALDQSGIHVPQDLRVEWDYETVYHSHKVPLHHFLLFFENGFRHCNSHNFVGLTPVMYSGLIYGSKDVVDTSTLMWAQRQGLLDQTAQDPLNLGLNTYATGWHYAAARVGEMSVTSGLGLTHAHVQKQRALTQQLICVPARDHCVCWCSPAGSGCSPLQSLFNAHTNACEQDVYFPHEEMARRHYLFHHNMDSNLAEGSPIVNAFAEVVRLLTFEALDMTHTCCGLREIRRHVPPCDHHQNGEDDEEEQHYYSELVLKNLPREGPTIGSESSGQLGAHQLDVLMEEFALQLGTLDSSPKALEGFIWGYWRKRMSELFVVDPKVLSDMEQTLDSVQTYVLPQRVECILGHNFDWIRPRHSQEPNSKGMDINDCASQVEEVGATPYCLYCDGDETED</sequence>
<comment type="caution">
    <text evidence="1">The sequence shown here is derived from an EMBL/GenBank/DDBJ whole genome shotgun (WGS) entry which is preliminary data.</text>
</comment>
<accession>A0A8H4US08</accession>
<proteinExistence type="predicted"/>
<dbReference type="OrthoDB" id="1577640at2759"/>
<name>A0A8H4US08_9HYPO</name>
<dbReference type="AlphaFoldDB" id="A0A8H4US08"/>
<reference evidence="1" key="2">
    <citation type="submission" date="2020-05" db="EMBL/GenBank/DDBJ databases">
        <authorList>
            <person name="Kim H.-S."/>
            <person name="Proctor R.H."/>
            <person name="Brown D.W."/>
        </authorList>
    </citation>
    <scope>NUCLEOTIDE SEQUENCE</scope>
    <source>
        <strain evidence="1">NRRL 22465</strain>
    </source>
</reference>
<evidence type="ECO:0000313" key="1">
    <source>
        <dbReference type="EMBL" id="KAF4982590.1"/>
    </source>
</evidence>
<evidence type="ECO:0008006" key="3">
    <source>
        <dbReference type="Google" id="ProtNLM"/>
    </source>
</evidence>
<keyword evidence="2" id="KW-1185">Reference proteome</keyword>
<gene>
    <name evidence="1" type="ORF">FZEAL_1822</name>
</gene>